<evidence type="ECO:0000313" key="1">
    <source>
        <dbReference type="EMBL" id="EST52158.1"/>
    </source>
</evidence>
<reference evidence="1 2" key="1">
    <citation type="journal article" date="2014" name="Genome Announc.">
        <title>Draft Genome Sequence of Brevibacillus panacihumi Strain W25, a Halotolerant Hydrocarbon-Degrading Bacterium.</title>
        <authorList>
            <person name="Wang X."/>
            <person name="Jin D."/>
            <person name="Zhou L."/>
            <person name="Wu L."/>
            <person name="An W."/>
            <person name="Chen Y."/>
            <person name="Zhao L."/>
        </authorList>
    </citation>
    <scope>NUCLEOTIDE SEQUENCE [LARGE SCALE GENOMIC DNA]</scope>
    <source>
        <strain evidence="1 2">W25</strain>
    </source>
</reference>
<sequence length="141" mass="16167">MVYDLETKQGEWVYRTNDLFPHNEKAQDSILTHDGSYVLYSTEGRGDLFQHAFDLQTKEVIDIGDGVTTFPLLDGNVMLVTHDNKFHYFDFGTKTAQEVHAPQLKEDEELGNFTVSKDGNAIAYYVSNKDKKTVLHLYRKS</sequence>
<dbReference type="HOGENOM" id="CLU_1821714_0_0_9"/>
<evidence type="ECO:0000313" key="2">
    <source>
        <dbReference type="Proteomes" id="UP000017973"/>
    </source>
</evidence>
<proteinExistence type="predicted"/>
<dbReference type="AlphaFoldDB" id="V6M9Y3"/>
<accession>V6M9Y3</accession>
<organism evidence="1 2">
    <name type="scientific">Brevibacillus panacihumi W25</name>
    <dbReference type="NCBI Taxonomy" id="1408254"/>
    <lineage>
        <taxon>Bacteria</taxon>
        <taxon>Bacillati</taxon>
        <taxon>Bacillota</taxon>
        <taxon>Bacilli</taxon>
        <taxon>Bacillales</taxon>
        <taxon>Paenibacillaceae</taxon>
        <taxon>Brevibacillus</taxon>
    </lineage>
</organism>
<dbReference type="STRING" id="1408254.T458_24150"/>
<dbReference type="OrthoDB" id="2935295at2"/>
<keyword evidence="2" id="KW-1185">Reference proteome</keyword>
<comment type="caution">
    <text evidence="1">The sequence shown here is derived from an EMBL/GenBank/DDBJ whole genome shotgun (WGS) entry which is preliminary data.</text>
</comment>
<protein>
    <submittedName>
        <fullName evidence="1">Uncharacterized protein</fullName>
    </submittedName>
</protein>
<dbReference type="eggNOG" id="ENOG50345BY">
    <property type="taxonomic scope" value="Bacteria"/>
</dbReference>
<dbReference type="EMBL" id="AYJU01000018">
    <property type="protein sequence ID" value="EST52158.1"/>
    <property type="molecule type" value="Genomic_DNA"/>
</dbReference>
<dbReference type="RefSeq" id="WP_023558617.1">
    <property type="nucleotide sequence ID" value="NZ_KI629786.1"/>
</dbReference>
<dbReference type="SUPFAM" id="SSF82171">
    <property type="entry name" value="DPP6 N-terminal domain-like"/>
    <property type="match status" value="1"/>
</dbReference>
<dbReference type="PATRIC" id="fig|1408254.3.peg.4744"/>
<dbReference type="Proteomes" id="UP000017973">
    <property type="component" value="Unassembled WGS sequence"/>
</dbReference>
<name>V6M9Y3_9BACL</name>
<gene>
    <name evidence="1" type="ORF">T458_24150</name>
</gene>